<evidence type="ECO:0000313" key="7">
    <source>
        <dbReference type="Proteomes" id="UP001652442"/>
    </source>
</evidence>
<dbReference type="PANTHER" id="PTHR30346:SF28">
    <property type="entry name" value="HTH-TYPE TRANSCRIPTIONAL REGULATOR CYNR"/>
    <property type="match status" value="1"/>
</dbReference>
<comment type="caution">
    <text evidence="6">The sequence shown here is derived from an EMBL/GenBank/DDBJ whole genome shotgun (WGS) entry which is preliminary data.</text>
</comment>
<keyword evidence="2" id="KW-0805">Transcription regulation</keyword>
<keyword evidence="4" id="KW-0804">Transcription</keyword>
<dbReference type="Pfam" id="PF00126">
    <property type="entry name" value="HTH_1"/>
    <property type="match status" value="1"/>
</dbReference>
<dbReference type="Proteomes" id="UP001652442">
    <property type="component" value="Unassembled WGS sequence"/>
</dbReference>
<evidence type="ECO:0000256" key="2">
    <source>
        <dbReference type="ARBA" id="ARBA00023015"/>
    </source>
</evidence>
<dbReference type="Gene3D" id="3.40.190.10">
    <property type="entry name" value="Periplasmic binding protein-like II"/>
    <property type="match status" value="2"/>
</dbReference>
<feature type="domain" description="HTH lysR-type" evidence="5">
    <location>
        <begin position="1"/>
        <end position="58"/>
    </location>
</feature>
<dbReference type="InterPro" id="IPR005119">
    <property type="entry name" value="LysR_subst-bd"/>
</dbReference>
<dbReference type="SUPFAM" id="SSF46785">
    <property type="entry name" value="Winged helix' DNA-binding domain"/>
    <property type="match status" value="1"/>
</dbReference>
<dbReference type="InterPro" id="IPR036390">
    <property type="entry name" value="WH_DNA-bd_sf"/>
</dbReference>
<keyword evidence="3" id="KW-0238">DNA-binding</keyword>
<keyword evidence="7" id="KW-1185">Reference proteome</keyword>
<evidence type="ECO:0000256" key="4">
    <source>
        <dbReference type="ARBA" id="ARBA00023163"/>
    </source>
</evidence>
<dbReference type="PANTHER" id="PTHR30346">
    <property type="entry name" value="TRANSCRIPTIONAL DUAL REGULATOR HCAR-RELATED"/>
    <property type="match status" value="1"/>
</dbReference>
<evidence type="ECO:0000256" key="3">
    <source>
        <dbReference type="ARBA" id="ARBA00023125"/>
    </source>
</evidence>
<dbReference type="SUPFAM" id="SSF53850">
    <property type="entry name" value="Periplasmic binding protein-like II"/>
    <property type="match status" value="1"/>
</dbReference>
<organism evidence="6 7">
    <name type="scientific">Brotonthovivens ammoniilytica</name>
    <dbReference type="NCBI Taxonomy" id="2981725"/>
    <lineage>
        <taxon>Bacteria</taxon>
        <taxon>Bacillati</taxon>
        <taxon>Bacillota</taxon>
        <taxon>Clostridia</taxon>
        <taxon>Lachnospirales</taxon>
        <taxon>Lachnospiraceae</taxon>
        <taxon>Brotonthovivens</taxon>
    </lineage>
</organism>
<reference evidence="6 7" key="1">
    <citation type="journal article" date="2021" name="ISME Commun">
        <title>Automated analysis of genomic sequences facilitates high-throughput and comprehensive description of bacteria.</title>
        <authorList>
            <person name="Hitch T.C.A."/>
        </authorList>
    </citation>
    <scope>NUCLEOTIDE SEQUENCE [LARGE SCALE GENOMIC DNA]</scope>
    <source>
        <strain evidence="6 7">Sanger_109</strain>
    </source>
</reference>
<dbReference type="Gene3D" id="1.10.10.10">
    <property type="entry name" value="Winged helix-like DNA-binding domain superfamily/Winged helix DNA-binding domain"/>
    <property type="match status" value="1"/>
</dbReference>
<evidence type="ECO:0000313" key="6">
    <source>
        <dbReference type="EMBL" id="MCU6763247.1"/>
    </source>
</evidence>
<dbReference type="InterPro" id="IPR036388">
    <property type="entry name" value="WH-like_DNA-bd_sf"/>
</dbReference>
<dbReference type="Pfam" id="PF03466">
    <property type="entry name" value="LysR_substrate"/>
    <property type="match status" value="1"/>
</dbReference>
<evidence type="ECO:0000259" key="5">
    <source>
        <dbReference type="PROSITE" id="PS50931"/>
    </source>
</evidence>
<protein>
    <submittedName>
        <fullName evidence="6">LysR family transcriptional regulator</fullName>
    </submittedName>
</protein>
<sequence>MTLTQIKYFITAAETLSFTKAASRLFVSQQVVSRQIQLLEKDLGFLLFERNNKTFMLTDSGKLLYSLWSRHFKETEQTVNEALLLNHKKRCIRVGILEISNVIDMILPKIKLLNERFPNISWDYYLGNFAEIEHAVDTSSIDLAVTLSTELSKKHPKDQELFLQPLKLGIFVGSSHPLYHQESLSIKELEEETFFLFSEDISYDATNKVLTDCKQHGYYPKNIKYFSNINQMEFALLSGKGVFIGYDIFFRSAGINLKKFPLQPLETLEESDLIVAWRYPELKMFAQVFFDA</sequence>
<dbReference type="PROSITE" id="PS50931">
    <property type="entry name" value="HTH_LYSR"/>
    <property type="match status" value="1"/>
</dbReference>
<dbReference type="EMBL" id="JAOQJQ010000006">
    <property type="protein sequence ID" value="MCU6763247.1"/>
    <property type="molecule type" value="Genomic_DNA"/>
</dbReference>
<dbReference type="RefSeq" id="WP_158425896.1">
    <property type="nucleotide sequence ID" value="NZ_JAOQJQ010000006.1"/>
</dbReference>
<name>A0ABT2TNR2_9FIRM</name>
<comment type="similarity">
    <text evidence="1">Belongs to the LysR transcriptional regulatory family.</text>
</comment>
<dbReference type="PRINTS" id="PR00039">
    <property type="entry name" value="HTHLYSR"/>
</dbReference>
<accession>A0ABT2TNR2</accession>
<gene>
    <name evidence="6" type="ORF">OCV88_13085</name>
</gene>
<dbReference type="InterPro" id="IPR000847">
    <property type="entry name" value="LysR_HTH_N"/>
</dbReference>
<proteinExistence type="inferred from homology"/>
<evidence type="ECO:0000256" key="1">
    <source>
        <dbReference type="ARBA" id="ARBA00009437"/>
    </source>
</evidence>